<evidence type="ECO:0000256" key="1">
    <source>
        <dbReference type="SAM" id="MobiDB-lite"/>
    </source>
</evidence>
<evidence type="ECO:0000313" key="2">
    <source>
        <dbReference type="EMBL" id="CAK0796014.1"/>
    </source>
</evidence>
<feature type="region of interest" description="Disordered" evidence="1">
    <location>
        <begin position="206"/>
        <end position="238"/>
    </location>
</feature>
<gene>
    <name evidence="2" type="ORF">PCOR1329_LOCUS5502</name>
</gene>
<protein>
    <recommendedName>
        <fullName evidence="4">AP-3 complex subunit delta</fullName>
    </recommendedName>
</protein>
<organism evidence="2 3">
    <name type="scientific">Prorocentrum cordatum</name>
    <dbReference type="NCBI Taxonomy" id="2364126"/>
    <lineage>
        <taxon>Eukaryota</taxon>
        <taxon>Sar</taxon>
        <taxon>Alveolata</taxon>
        <taxon>Dinophyceae</taxon>
        <taxon>Prorocentrales</taxon>
        <taxon>Prorocentraceae</taxon>
        <taxon>Prorocentrum</taxon>
    </lineage>
</organism>
<accession>A0ABN9PZ25</accession>
<keyword evidence="3" id="KW-1185">Reference proteome</keyword>
<feature type="region of interest" description="Disordered" evidence="1">
    <location>
        <begin position="144"/>
        <end position="182"/>
    </location>
</feature>
<sequence length="312" mass="32264">RRLSVDDTLRLLHGLGQAEVGAAACHYAIPLLRGRLEELDTPRRLVRAVEALGQCADLVGRSHRWALAALCELLVARMVDFRAEDVTAVAVVFPRLRVADEAALEAVARQALRQKPERRRRAAAAALRACEAAGFQHRLVGELRGSAARPGREAERSSPEAEGGAEEGGAEGGAGGAAAPAPEAWGDALEDAPLFEEPWLEVGRAGASVSSRAPPGSAAGSAGAPGTVAAAGPGAASAPPAAELALAGAGELAASQAREQEDKAMRRLLRDVDRQVLRPAGFRGEGLMTPARQAGGRAGAIAARGPVRARRR</sequence>
<dbReference type="EMBL" id="CAUYUJ010001447">
    <property type="protein sequence ID" value="CAK0796014.1"/>
    <property type="molecule type" value="Genomic_DNA"/>
</dbReference>
<feature type="compositionally biased region" description="Basic and acidic residues" evidence="1">
    <location>
        <begin position="150"/>
        <end position="159"/>
    </location>
</feature>
<feature type="compositionally biased region" description="Low complexity" evidence="1">
    <location>
        <begin position="291"/>
        <end position="306"/>
    </location>
</feature>
<evidence type="ECO:0008006" key="4">
    <source>
        <dbReference type="Google" id="ProtNLM"/>
    </source>
</evidence>
<feature type="region of interest" description="Disordered" evidence="1">
    <location>
        <begin position="283"/>
        <end position="312"/>
    </location>
</feature>
<reference evidence="2" key="1">
    <citation type="submission" date="2023-10" db="EMBL/GenBank/DDBJ databases">
        <authorList>
            <person name="Chen Y."/>
            <person name="Shah S."/>
            <person name="Dougan E. K."/>
            <person name="Thang M."/>
            <person name="Chan C."/>
        </authorList>
    </citation>
    <scope>NUCLEOTIDE SEQUENCE [LARGE SCALE GENOMIC DNA]</scope>
</reference>
<feature type="non-terminal residue" evidence="2">
    <location>
        <position position="1"/>
    </location>
</feature>
<name>A0ABN9PZ25_9DINO</name>
<dbReference type="Proteomes" id="UP001189429">
    <property type="component" value="Unassembled WGS sequence"/>
</dbReference>
<evidence type="ECO:0000313" key="3">
    <source>
        <dbReference type="Proteomes" id="UP001189429"/>
    </source>
</evidence>
<proteinExistence type="predicted"/>
<comment type="caution">
    <text evidence="2">The sequence shown here is derived from an EMBL/GenBank/DDBJ whole genome shotgun (WGS) entry which is preliminary data.</text>
</comment>